<feature type="signal peptide" evidence="1">
    <location>
        <begin position="1"/>
        <end position="18"/>
    </location>
</feature>
<proteinExistence type="predicted"/>
<evidence type="ECO:0008006" key="4">
    <source>
        <dbReference type="Google" id="ProtNLM"/>
    </source>
</evidence>
<organism evidence="2 3">
    <name type="scientific">Byssothecium circinans</name>
    <dbReference type="NCBI Taxonomy" id="147558"/>
    <lineage>
        <taxon>Eukaryota</taxon>
        <taxon>Fungi</taxon>
        <taxon>Dikarya</taxon>
        <taxon>Ascomycota</taxon>
        <taxon>Pezizomycotina</taxon>
        <taxon>Dothideomycetes</taxon>
        <taxon>Pleosporomycetidae</taxon>
        <taxon>Pleosporales</taxon>
        <taxon>Massarineae</taxon>
        <taxon>Massarinaceae</taxon>
        <taxon>Byssothecium</taxon>
    </lineage>
</organism>
<reference evidence="2" key="1">
    <citation type="journal article" date="2020" name="Stud. Mycol.">
        <title>101 Dothideomycetes genomes: a test case for predicting lifestyles and emergence of pathogens.</title>
        <authorList>
            <person name="Haridas S."/>
            <person name="Albert R."/>
            <person name="Binder M."/>
            <person name="Bloem J."/>
            <person name="Labutti K."/>
            <person name="Salamov A."/>
            <person name="Andreopoulos B."/>
            <person name="Baker S."/>
            <person name="Barry K."/>
            <person name="Bills G."/>
            <person name="Bluhm B."/>
            <person name="Cannon C."/>
            <person name="Castanera R."/>
            <person name="Culley D."/>
            <person name="Daum C."/>
            <person name="Ezra D."/>
            <person name="Gonzalez J."/>
            <person name="Henrissat B."/>
            <person name="Kuo A."/>
            <person name="Liang C."/>
            <person name="Lipzen A."/>
            <person name="Lutzoni F."/>
            <person name="Magnuson J."/>
            <person name="Mondo S."/>
            <person name="Nolan M."/>
            <person name="Ohm R."/>
            <person name="Pangilinan J."/>
            <person name="Park H.-J."/>
            <person name="Ramirez L."/>
            <person name="Alfaro M."/>
            <person name="Sun H."/>
            <person name="Tritt A."/>
            <person name="Yoshinaga Y."/>
            <person name="Zwiers L.-H."/>
            <person name="Turgeon B."/>
            <person name="Goodwin S."/>
            <person name="Spatafora J."/>
            <person name="Crous P."/>
            <person name="Grigoriev I."/>
        </authorList>
    </citation>
    <scope>NUCLEOTIDE SEQUENCE</scope>
    <source>
        <strain evidence="2">CBS 675.92</strain>
    </source>
</reference>
<dbReference type="OrthoDB" id="3682664at2759"/>
<dbReference type="Proteomes" id="UP000800035">
    <property type="component" value="Unassembled WGS sequence"/>
</dbReference>
<name>A0A6A5TX51_9PLEO</name>
<accession>A0A6A5TX51</accession>
<keyword evidence="3" id="KW-1185">Reference proteome</keyword>
<sequence>MFAAISLALLASLISSHAQEFNLNNYCDKNLYFWEVGSNPRPPVLIPLNDYIQILFEPDPITKGKDIFISHSNTSDLSQPTLHFSYNVVGDWSAKGHVLWYSMANINGVPFKGHDVRIDGPPCPKILWKDGQGDDGVKNCRDAQFMDLRLCVEMLES</sequence>
<protein>
    <recommendedName>
        <fullName evidence="4">BYS1 domain protein</fullName>
    </recommendedName>
</protein>
<dbReference type="Pfam" id="PF04681">
    <property type="entry name" value="Bys1"/>
    <property type="match status" value="1"/>
</dbReference>
<dbReference type="EMBL" id="ML976990">
    <property type="protein sequence ID" value="KAF1957008.1"/>
    <property type="molecule type" value="Genomic_DNA"/>
</dbReference>
<dbReference type="PANTHER" id="PTHR36195">
    <property type="entry name" value="DOMAIN PROTEIN, PUTATIVE (AFU_ORTHOLOGUE AFUA_5G01990)-RELATED-RELATED"/>
    <property type="match status" value="1"/>
</dbReference>
<feature type="chain" id="PRO_5025472188" description="BYS1 domain protein" evidence="1">
    <location>
        <begin position="19"/>
        <end position="157"/>
    </location>
</feature>
<evidence type="ECO:0000256" key="1">
    <source>
        <dbReference type="SAM" id="SignalP"/>
    </source>
</evidence>
<dbReference type="PANTHER" id="PTHR36195:SF4">
    <property type="entry name" value="DOMAIN PROTEIN, PUTATIVE (AFU_ORTHOLOGUE AFUA_5G01990)-RELATED"/>
    <property type="match status" value="1"/>
</dbReference>
<gene>
    <name evidence="2" type="ORF">CC80DRAFT_593025</name>
</gene>
<dbReference type="AlphaFoldDB" id="A0A6A5TX51"/>
<dbReference type="InterPro" id="IPR006771">
    <property type="entry name" value="CetA-like"/>
</dbReference>
<evidence type="ECO:0000313" key="3">
    <source>
        <dbReference type="Proteomes" id="UP000800035"/>
    </source>
</evidence>
<evidence type="ECO:0000313" key="2">
    <source>
        <dbReference type="EMBL" id="KAF1957008.1"/>
    </source>
</evidence>
<keyword evidence="1" id="KW-0732">Signal</keyword>